<feature type="domain" description="Heterokaryon incompatibility" evidence="2">
    <location>
        <begin position="108"/>
        <end position="289"/>
    </location>
</feature>
<dbReference type="Proteomes" id="UP001239445">
    <property type="component" value="Unassembled WGS sequence"/>
</dbReference>
<dbReference type="PANTHER" id="PTHR24148:SF64">
    <property type="entry name" value="HETEROKARYON INCOMPATIBILITY DOMAIN-CONTAINING PROTEIN"/>
    <property type="match status" value="1"/>
</dbReference>
<evidence type="ECO:0000259" key="2">
    <source>
        <dbReference type="Pfam" id="PF06985"/>
    </source>
</evidence>
<sequence length="855" mass="95806">MVQLEWTRDLGFNFNSSVKLQPVEHGEPGRQAPNGLRFTSRNNLTGEENGYTGTPKDLLSLLISRFRGSFDSLPTPTSIRLLDLHPGQGTDPLECSLSVVDLDDHPSYTALSYSWKRDINWLSIKEMNNFSPADLFFRHRSPAEVLANRNETPNPILCNSNCRLDIYPNLYDALIQLRKTRPGLYWIDAVCINQTDLQERAQQVQMMGRIYQAAKLVTIWLGSVPHPIRSGMGELRNRVVENPNDISHAAPKLPQESPESYLARNASPVPAIYFLFSRRWFQRVWTLQEMLLSRDLVFICGEAEFTQSQMVYMSVLTRNPLAGPAFGEYIVNYSGLAGLQLGIRFGSILPSLDAIDDFRRGKIWTLEQWLAACHGRKLTDKRDLAYAGLGLVNPQDLAIDRGIKLVERSAPSASTSDEYEKLRSKPLWPVLAPDYTVSTEETILNLAACFLSKRNMDYLSFVGQASEYIPSISNMPRATLDWLTSTRPSTGPSWHYDPASLVTRTQTPFKLLDAQFNACTSVRNEPRISADGKELSLLAATIDTVEKVWHWENPDLPEDLLDILLYLETGPTTYIHPNSRAESLLQAVAHTCCFDTWHGKTPSPPGITTTGFLQYLQRIVKKSTKDLQDEKKVAAFADLRTRRGLPTTPQHKAFLSLSPAQQAVHLQQLLASIAETSGNSQEESGDVQERDDKSEGGYDGRIQEVSGTSNAEVTAQPPSPELPFYIHEDTRWRIFFTTTSGKIGLGPLSLGKGDKIVLVPGAYTPYAFSSPRAMYDRDREHERNMWGGRLGPKLLSRAAAWAGKSGGDGIFPWDKGRVWKNKRQDGLVLLGEAYVRGYMHGEGLPGTEWERITIV</sequence>
<protein>
    <submittedName>
        <fullName evidence="3">Heterokaryon incompatibility protein-domain-containing protein</fullName>
    </submittedName>
</protein>
<evidence type="ECO:0000313" key="4">
    <source>
        <dbReference type="Proteomes" id="UP001239445"/>
    </source>
</evidence>
<gene>
    <name evidence="3" type="ORF">QBC47DRAFT_371053</name>
</gene>
<feature type="region of interest" description="Disordered" evidence="1">
    <location>
        <begin position="676"/>
        <end position="720"/>
    </location>
</feature>
<dbReference type="InterPro" id="IPR052895">
    <property type="entry name" value="HetReg/Transcr_Mod"/>
</dbReference>
<name>A0AAJ0BJ00_9PEZI</name>
<dbReference type="Pfam" id="PF06985">
    <property type="entry name" value="HET"/>
    <property type="match status" value="1"/>
</dbReference>
<evidence type="ECO:0000313" key="3">
    <source>
        <dbReference type="EMBL" id="KAK1759091.1"/>
    </source>
</evidence>
<keyword evidence="4" id="KW-1185">Reference proteome</keyword>
<proteinExistence type="predicted"/>
<dbReference type="PANTHER" id="PTHR24148">
    <property type="entry name" value="ANKYRIN REPEAT DOMAIN-CONTAINING PROTEIN 39 HOMOLOG-RELATED"/>
    <property type="match status" value="1"/>
</dbReference>
<dbReference type="AlphaFoldDB" id="A0AAJ0BJ00"/>
<organism evidence="3 4">
    <name type="scientific">Echria macrotheca</name>
    <dbReference type="NCBI Taxonomy" id="438768"/>
    <lineage>
        <taxon>Eukaryota</taxon>
        <taxon>Fungi</taxon>
        <taxon>Dikarya</taxon>
        <taxon>Ascomycota</taxon>
        <taxon>Pezizomycotina</taxon>
        <taxon>Sordariomycetes</taxon>
        <taxon>Sordariomycetidae</taxon>
        <taxon>Sordariales</taxon>
        <taxon>Schizotheciaceae</taxon>
        <taxon>Echria</taxon>
    </lineage>
</organism>
<dbReference type="InterPro" id="IPR010730">
    <property type="entry name" value="HET"/>
</dbReference>
<dbReference type="EMBL" id="MU839828">
    <property type="protein sequence ID" value="KAK1759091.1"/>
    <property type="molecule type" value="Genomic_DNA"/>
</dbReference>
<evidence type="ECO:0000256" key="1">
    <source>
        <dbReference type="SAM" id="MobiDB-lite"/>
    </source>
</evidence>
<accession>A0AAJ0BJ00</accession>
<reference evidence="3" key="1">
    <citation type="submission" date="2023-06" db="EMBL/GenBank/DDBJ databases">
        <title>Genome-scale phylogeny and comparative genomics of the fungal order Sordariales.</title>
        <authorList>
            <consortium name="Lawrence Berkeley National Laboratory"/>
            <person name="Hensen N."/>
            <person name="Bonometti L."/>
            <person name="Westerberg I."/>
            <person name="Brannstrom I.O."/>
            <person name="Guillou S."/>
            <person name="Cros-Aarteil S."/>
            <person name="Calhoun S."/>
            <person name="Haridas S."/>
            <person name="Kuo A."/>
            <person name="Mondo S."/>
            <person name="Pangilinan J."/>
            <person name="Riley R."/>
            <person name="Labutti K."/>
            <person name="Andreopoulos B."/>
            <person name="Lipzen A."/>
            <person name="Chen C."/>
            <person name="Yanf M."/>
            <person name="Daum C."/>
            <person name="Ng V."/>
            <person name="Clum A."/>
            <person name="Steindorff A."/>
            <person name="Ohm R."/>
            <person name="Martin F."/>
            <person name="Silar P."/>
            <person name="Natvig D."/>
            <person name="Lalanne C."/>
            <person name="Gautier V."/>
            <person name="Ament-Velasquez S.L."/>
            <person name="Kruys A."/>
            <person name="Hutchinson M.I."/>
            <person name="Powell A.J."/>
            <person name="Barry K."/>
            <person name="Miller A.N."/>
            <person name="Grigoriev I.V."/>
            <person name="Debuchy R."/>
            <person name="Gladieux P."/>
            <person name="Thoren M.H."/>
            <person name="Johannesson H."/>
        </authorList>
    </citation>
    <scope>NUCLEOTIDE SEQUENCE</scope>
    <source>
        <strain evidence="3">PSN4</strain>
    </source>
</reference>
<comment type="caution">
    <text evidence="3">The sequence shown here is derived from an EMBL/GenBank/DDBJ whole genome shotgun (WGS) entry which is preliminary data.</text>
</comment>
<feature type="compositionally biased region" description="Basic and acidic residues" evidence="1">
    <location>
        <begin position="687"/>
        <end position="702"/>
    </location>
</feature>